<dbReference type="AlphaFoldDB" id="A0A1I3B1Z4"/>
<name>A0A1I3B1Z4_9FIRM</name>
<gene>
    <name evidence="4" type="ORF">SAMN05192551_101533</name>
</gene>
<comment type="similarity">
    <text evidence="1 3">Belongs to the short-chain dehydrogenases/reductases (SDR) family.</text>
</comment>
<dbReference type="PRINTS" id="PR00080">
    <property type="entry name" value="SDRFAMILY"/>
</dbReference>
<dbReference type="EMBL" id="FOQA01000001">
    <property type="protein sequence ID" value="SFH56293.1"/>
    <property type="molecule type" value="Genomic_DNA"/>
</dbReference>
<keyword evidence="5" id="KW-1185">Reference proteome</keyword>
<sequence length="255" mass="27642">MDESIKKSIYDFFSLKDKVAVITGAGNGIGKATAKMMAELGAAVIACDIEKEPLKQTMLEIIEAGGSVEALTCDITQPVQVKSVIEQVQDMHGTIHILVNNGATMGGGKTVEKVDESEFNRLIDVNLRGVYRFIYEVLPIMRKQQYGKIVNVSSVAAIAGDMTDIHYSAAKGGVISMSKTLAKELAQEKINVNVVAPGLIKTRMMHEWEIEPALKRFHRIGEPEDVAATICFLASDAASYFSGQVLSPNGGEYMV</sequence>
<keyword evidence="2" id="KW-0560">Oxidoreductase</keyword>
<dbReference type="Pfam" id="PF00106">
    <property type="entry name" value="adh_short"/>
    <property type="match status" value="1"/>
</dbReference>
<dbReference type="InterPro" id="IPR020904">
    <property type="entry name" value="Sc_DH/Rdtase_CS"/>
</dbReference>
<dbReference type="InterPro" id="IPR002347">
    <property type="entry name" value="SDR_fam"/>
</dbReference>
<dbReference type="GO" id="GO:0016616">
    <property type="term" value="F:oxidoreductase activity, acting on the CH-OH group of donors, NAD or NADP as acceptor"/>
    <property type="evidence" value="ECO:0007669"/>
    <property type="project" value="TreeGrafter"/>
</dbReference>
<evidence type="ECO:0000313" key="4">
    <source>
        <dbReference type="EMBL" id="SFH56293.1"/>
    </source>
</evidence>
<dbReference type="SUPFAM" id="SSF51735">
    <property type="entry name" value="NAD(P)-binding Rossmann-fold domains"/>
    <property type="match status" value="1"/>
</dbReference>
<evidence type="ECO:0000313" key="5">
    <source>
        <dbReference type="Proteomes" id="UP000199287"/>
    </source>
</evidence>
<dbReference type="PROSITE" id="PS00061">
    <property type="entry name" value="ADH_SHORT"/>
    <property type="match status" value="1"/>
</dbReference>
<organism evidence="4 5">
    <name type="scientific">Tindallia magadiensis</name>
    <dbReference type="NCBI Taxonomy" id="69895"/>
    <lineage>
        <taxon>Bacteria</taxon>
        <taxon>Bacillati</taxon>
        <taxon>Bacillota</taxon>
        <taxon>Clostridia</taxon>
        <taxon>Peptostreptococcales</taxon>
        <taxon>Tindalliaceae</taxon>
        <taxon>Tindallia</taxon>
    </lineage>
</organism>
<dbReference type="CDD" id="cd05233">
    <property type="entry name" value="SDR_c"/>
    <property type="match status" value="1"/>
</dbReference>
<dbReference type="OrthoDB" id="9803333at2"/>
<evidence type="ECO:0000256" key="3">
    <source>
        <dbReference type="RuleBase" id="RU000363"/>
    </source>
</evidence>
<evidence type="ECO:0000256" key="2">
    <source>
        <dbReference type="ARBA" id="ARBA00023002"/>
    </source>
</evidence>
<protein>
    <submittedName>
        <fullName evidence="4">3-oxoacyl-[acyl-carrier protein] reductase/2-hydroxycyclohexanecarboxyl-CoA dehydrogenase</fullName>
    </submittedName>
</protein>
<dbReference type="PRINTS" id="PR00081">
    <property type="entry name" value="GDHRDH"/>
</dbReference>
<dbReference type="FunFam" id="3.40.50.720:FF:000173">
    <property type="entry name" value="3-oxoacyl-[acyl-carrier protein] reductase"/>
    <property type="match status" value="1"/>
</dbReference>
<dbReference type="InterPro" id="IPR036291">
    <property type="entry name" value="NAD(P)-bd_dom_sf"/>
</dbReference>
<evidence type="ECO:0000256" key="1">
    <source>
        <dbReference type="ARBA" id="ARBA00006484"/>
    </source>
</evidence>
<reference evidence="5" key="1">
    <citation type="submission" date="2016-10" db="EMBL/GenBank/DDBJ databases">
        <authorList>
            <person name="Varghese N."/>
            <person name="Submissions S."/>
        </authorList>
    </citation>
    <scope>NUCLEOTIDE SEQUENCE [LARGE SCALE GENOMIC DNA]</scope>
    <source>
        <strain evidence="5">Z-7934</strain>
    </source>
</reference>
<dbReference type="Gene3D" id="3.40.50.720">
    <property type="entry name" value="NAD(P)-binding Rossmann-like Domain"/>
    <property type="match status" value="1"/>
</dbReference>
<dbReference type="Proteomes" id="UP000199287">
    <property type="component" value="Unassembled WGS sequence"/>
</dbReference>
<dbReference type="RefSeq" id="WP_093369380.1">
    <property type="nucleotide sequence ID" value="NZ_FOQA01000001.1"/>
</dbReference>
<dbReference type="STRING" id="69895.SAMN05192551_101533"/>
<dbReference type="PANTHER" id="PTHR42760:SF133">
    <property type="entry name" value="3-OXOACYL-[ACYL-CARRIER-PROTEIN] REDUCTASE"/>
    <property type="match status" value="1"/>
</dbReference>
<proteinExistence type="inferred from homology"/>
<accession>A0A1I3B1Z4</accession>
<dbReference type="PANTHER" id="PTHR42760">
    <property type="entry name" value="SHORT-CHAIN DEHYDROGENASES/REDUCTASES FAMILY MEMBER"/>
    <property type="match status" value="1"/>
</dbReference>